<evidence type="ECO:0000256" key="1">
    <source>
        <dbReference type="SAM" id="Phobius"/>
    </source>
</evidence>
<feature type="transmembrane region" description="Helical" evidence="1">
    <location>
        <begin position="60"/>
        <end position="79"/>
    </location>
</feature>
<dbReference type="EMBL" id="ASPP01029261">
    <property type="protein sequence ID" value="ETO04518.1"/>
    <property type="molecule type" value="Genomic_DNA"/>
</dbReference>
<sequence>MYIKQSTTNYILPTKSAFLQIVCHKFFFIFLKWLSFDVLSFHCPVGVEGANVRKKMSRQLWLFCRGMKFLLILVAMYVLNALPVMSSANTFNSSKNATNEQTHSNHNNMCTLSISLNTLVSYYLNYVWILKTWKCAQCPQNYKLTILSSVGIFNKWSGIRKRKYTFSPEHAADQYKVLRDQNASNEYVPINFGCIVEFFQNDIQSNVTQVNNMDRKIK</sequence>
<accession>X6LRL3</accession>
<keyword evidence="1" id="KW-1133">Transmembrane helix</keyword>
<protein>
    <submittedName>
        <fullName evidence="2">Uncharacterized protein</fullName>
    </submittedName>
</protein>
<gene>
    <name evidence="2" type="ORF">RFI_32879</name>
</gene>
<proteinExistence type="predicted"/>
<organism evidence="2 3">
    <name type="scientific">Reticulomyxa filosa</name>
    <dbReference type="NCBI Taxonomy" id="46433"/>
    <lineage>
        <taxon>Eukaryota</taxon>
        <taxon>Sar</taxon>
        <taxon>Rhizaria</taxon>
        <taxon>Retaria</taxon>
        <taxon>Foraminifera</taxon>
        <taxon>Monothalamids</taxon>
        <taxon>Reticulomyxidae</taxon>
        <taxon>Reticulomyxa</taxon>
    </lineage>
</organism>
<keyword evidence="1" id="KW-0812">Transmembrane</keyword>
<dbReference type="Proteomes" id="UP000023152">
    <property type="component" value="Unassembled WGS sequence"/>
</dbReference>
<keyword evidence="3" id="KW-1185">Reference proteome</keyword>
<evidence type="ECO:0000313" key="3">
    <source>
        <dbReference type="Proteomes" id="UP000023152"/>
    </source>
</evidence>
<keyword evidence="1" id="KW-0472">Membrane</keyword>
<reference evidence="2 3" key="1">
    <citation type="journal article" date="2013" name="Curr. Biol.">
        <title>The Genome of the Foraminiferan Reticulomyxa filosa.</title>
        <authorList>
            <person name="Glockner G."/>
            <person name="Hulsmann N."/>
            <person name="Schleicher M."/>
            <person name="Noegel A.A."/>
            <person name="Eichinger L."/>
            <person name="Gallinger C."/>
            <person name="Pawlowski J."/>
            <person name="Sierra R."/>
            <person name="Euteneuer U."/>
            <person name="Pillet L."/>
            <person name="Moustafa A."/>
            <person name="Platzer M."/>
            <person name="Groth M."/>
            <person name="Szafranski K."/>
            <person name="Schliwa M."/>
        </authorList>
    </citation>
    <scope>NUCLEOTIDE SEQUENCE [LARGE SCALE GENOMIC DNA]</scope>
</reference>
<evidence type="ECO:0000313" key="2">
    <source>
        <dbReference type="EMBL" id="ETO04518.1"/>
    </source>
</evidence>
<name>X6LRL3_RETFI</name>
<comment type="caution">
    <text evidence="2">The sequence shown here is derived from an EMBL/GenBank/DDBJ whole genome shotgun (WGS) entry which is preliminary data.</text>
</comment>
<dbReference type="AlphaFoldDB" id="X6LRL3"/>